<proteinExistence type="predicted"/>
<dbReference type="EMBL" id="PPGH01000027">
    <property type="protein sequence ID" value="PQJ96835.1"/>
    <property type="molecule type" value="Genomic_DNA"/>
</dbReference>
<keyword evidence="1" id="KW-0732">Signal</keyword>
<dbReference type="RefSeq" id="WP_105073088.1">
    <property type="nucleotide sequence ID" value="NZ_JAFLKP010000397.1"/>
</dbReference>
<evidence type="ECO:0000313" key="2">
    <source>
        <dbReference type="EMBL" id="PQJ96835.1"/>
    </source>
</evidence>
<reference evidence="2 3" key="1">
    <citation type="submission" date="2018-01" db="EMBL/GenBank/DDBJ databases">
        <title>The complete genome sequence of Chromatium okenii LaCa, a purple sulfur bacterium with a turbulent life.</title>
        <authorList>
            <person name="Luedin S.M."/>
            <person name="Liechti N."/>
            <person name="Storelli N."/>
            <person name="Danza F."/>
            <person name="Wittwer M."/>
            <person name="Pothier J.F."/>
            <person name="Tonolla M.A."/>
        </authorList>
    </citation>
    <scope>NUCLEOTIDE SEQUENCE [LARGE SCALE GENOMIC DNA]</scope>
    <source>
        <strain evidence="2 3">LaCa</strain>
        <plasmid evidence="2">pCok386</plasmid>
    </source>
</reference>
<comment type="caution">
    <text evidence="2">The sequence shown here is derived from an EMBL/GenBank/DDBJ whole genome shotgun (WGS) entry which is preliminary data.</text>
</comment>
<keyword evidence="2" id="KW-0614">Plasmid</keyword>
<sequence length="115" mass="12574">MKKTLYVLLAFLSVLFFTAANAKDQVIEGVISEYICGDRCGLTIVDAKGREHNALCAAPLCEKFDESDMSKFKGRKVRVTIGSVEMCVDGQSVGLEESCQGSDKMVAFTKIILLK</sequence>
<dbReference type="Proteomes" id="UP000239936">
    <property type="component" value="Unassembled WGS sequence"/>
</dbReference>
<accession>A0A2S7XSY0</accession>
<organism evidence="2 3">
    <name type="scientific">Chromatium okenii</name>
    <dbReference type="NCBI Taxonomy" id="61644"/>
    <lineage>
        <taxon>Bacteria</taxon>
        <taxon>Pseudomonadati</taxon>
        <taxon>Pseudomonadota</taxon>
        <taxon>Gammaproteobacteria</taxon>
        <taxon>Chromatiales</taxon>
        <taxon>Chromatiaceae</taxon>
        <taxon>Chromatium</taxon>
    </lineage>
</organism>
<protein>
    <submittedName>
        <fullName evidence="2">Uncharacterized protein</fullName>
    </submittedName>
</protein>
<evidence type="ECO:0000256" key="1">
    <source>
        <dbReference type="SAM" id="SignalP"/>
    </source>
</evidence>
<dbReference type="OrthoDB" id="5622627at2"/>
<gene>
    <name evidence="2" type="ORF">CXB77_05315</name>
</gene>
<geneLocation type="plasmid" evidence="2">
    <name>pCok386</name>
</geneLocation>
<name>A0A2S7XSY0_9GAMM</name>
<evidence type="ECO:0000313" key="3">
    <source>
        <dbReference type="Proteomes" id="UP000239936"/>
    </source>
</evidence>
<feature type="signal peptide" evidence="1">
    <location>
        <begin position="1"/>
        <end position="22"/>
    </location>
</feature>
<feature type="chain" id="PRO_5015634841" evidence="1">
    <location>
        <begin position="23"/>
        <end position="115"/>
    </location>
</feature>
<dbReference type="AlphaFoldDB" id="A0A2S7XSY0"/>
<keyword evidence="3" id="KW-1185">Reference proteome</keyword>